<sequence>MSASGIWCVLQKGSLVRITAKHQIFFNGEQTWIDANGKLEFVARSDSSADTSPTNELESNIFDAASLNAEPWPALVDQPSWTFVLGSTFHTPTVQAFVLDEDPPDYLAALEQVSHDQPGSLRLDEALRIPAHLTREVSEPEKKLPSDTSVSYLGRVLPAPELAWPLKSLQEGKLFQHFVTHLAP</sequence>
<reference evidence="1 2" key="1">
    <citation type="submission" date="2024-09" db="EMBL/GenBank/DDBJ databases">
        <title>Rethinking Asexuality: The Enigmatic Case of Functional Sexual Genes in Lepraria (Stereocaulaceae).</title>
        <authorList>
            <person name="Doellman M."/>
            <person name="Sun Y."/>
            <person name="Barcenas-Pena A."/>
            <person name="Lumbsch H.T."/>
            <person name="Grewe F."/>
        </authorList>
    </citation>
    <scope>NUCLEOTIDE SEQUENCE [LARGE SCALE GENOMIC DNA]</scope>
    <source>
        <strain evidence="1 2">Grewe 0041</strain>
    </source>
</reference>
<protein>
    <submittedName>
        <fullName evidence="1">Uncharacterized protein</fullName>
    </submittedName>
</protein>
<gene>
    <name evidence="1" type="ORF">ABVK25_007905</name>
</gene>
<dbReference type="Proteomes" id="UP001590951">
    <property type="component" value="Unassembled WGS sequence"/>
</dbReference>
<proteinExistence type="predicted"/>
<name>A0ABR4B1G5_9LECA</name>
<organism evidence="1 2">
    <name type="scientific">Lepraria finkii</name>
    <dbReference type="NCBI Taxonomy" id="1340010"/>
    <lineage>
        <taxon>Eukaryota</taxon>
        <taxon>Fungi</taxon>
        <taxon>Dikarya</taxon>
        <taxon>Ascomycota</taxon>
        <taxon>Pezizomycotina</taxon>
        <taxon>Lecanoromycetes</taxon>
        <taxon>OSLEUM clade</taxon>
        <taxon>Lecanoromycetidae</taxon>
        <taxon>Lecanorales</taxon>
        <taxon>Lecanorineae</taxon>
        <taxon>Stereocaulaceae</taxon>
        <taxon>Lepraria</taxon>
    </lineage>
</organism>
<evidence type="ECO:0000313" key="1">
    <source>
        <dbReference type="EMBL" id="KAL2051749.1"/>
    </source>
</evidence>
<keyword evidence="2" id="KW-1185">Reference proteome</keyword>
<evidence type="ECO:0000313" key="2">
    <source>
        <dbReference type="Proteomes" id="UP001590951"/>
    </source>
</evidence>
<comment type="caution">
    <text evidence="1">The sequence shown here is derived from an EMBL/GenBank/DDBJ whole genome shotgun (WGS) entry which is preliminary data.</text>
</comment>
<dbReference type="EMBL" id="JBHFEH010000032">
    <property type="protein sequence ID" value="KAL2051749.1"/>
    <property type="molecule type" value="Genomic_DNA"/>
</dbReference>
<accession>A0ABR4B1G5</accession>